<keyword evidence="3" id="KW-1185">Reference proteome</keyword>
<evidence type="ECO:0000313" key="3">
    <source>
        <dbReference type="Proteomes" id="UP001419268"/>
    </source>
</evidence>
<evidence type="ECO:0000256" key="1">
    <source>
        <dbReference type="SAM" id="MobiDB-lite"/>
    </source>
</evidence>
<sequence length="150" mass="16537">MRLTTKAARESPPTTGGVCSSIAERRRGRRSEERSCDSRELERLGAWRGGASRGDGEGADGWVQRDVVAVFQDEQNRNGWVLAVMQQQVTTADAAGAARRQADRWRPRGSPSGVLGLVSVVSRTTREVGVVFRTTREDKVVSRTTRETHN</sequence>
<dbReference type="EMBL" id="JBBNAG010000012">
    <property type="protein sequence ID" value="KAK9088664.1"/>
    <property type="molecule type" value="Genomic_DNA"/>
</dbReference>
<evidence type="ECO:0000313" key="2">
    <source>
        <dbReference type="EMBL" id="KAK9088664.1"/>
    </source>
</evidence>
<accession>A0AAP0HIT4</accession>
<reference evidence="2 3" key="1">
    <citation type="submission" date="2024-01" db="EMBL/GenBank/DDBJ databases">
        <title>Genome assemblies of Stephania.</title>
        <authorList>
            <person name="Yang L."/>
        </authorList>
    </citation>
    <scope>NUCLEOTIDE SEQUENCE [LARGE SCALE GENOMIC DNA]</scope>
    <source>
        <strain evidence="2">JXDWG</strain>
        <tissue evidence="2">Leaf</tissue>
    </source>
</reference>
<dbReference type="AlphaFoldDB" id="A0AAP0HIT4"/>
<proteinExistence type="predicted"/>
<organism evidence="2 3">
    <name type="scientific">Stephania cephalantha</name>
    <dbReference type="NCBI Taxonomy" id="152367"/>
    <lineage>
        <taxon>Eukaryota</taxon>
        <taxon>Viridiplantae</taxon>
        <taxon>Streptophyta</taxon>
        <taxon>Embryophyta</taxon>
        <taxon>Tracheophyta</taxon>
        <taxon>Spermatophyta</taxon>
        <taxon>Magnoliopsida</taxon>
        <taxon>Ranunculales</taxon>
        <taxon>Menispermaceae</taxon>
        <taxon>Menispermoideae</taxon>
        <taxon>Cissampelideae</taxon>
        <taxon>Stephania</taxon>
    </lineage>
</organism>
<feature type="region of interest" description="Disordered" evidence="1">
    <location>
        <begin position="1"/>
        <end position="40"/>
    </location>
</feature>
<feature type="compositionally biased region" description="Basic and acidic residues" evidence="1">
    <location>
        <begin position="30"/>
        <end position="40"/>
    </location>
</feature>
<name>A0AAP0HIT4_9MAGN</name>
<comment type="caution">
    <text evidence="2">The sequence shown here is derived from an EMBL/GenBank/DDBJ whole genome shotgun (WGS) entry which is preliminary data.</text>
</comment>
<protein>
    <submittedName>
        <fullName evidence="2">Uncharacterized protein</fullName>
    </submittedName>
</protein>
<dbReference type="Proteomes" id="UP001419268">
    <property type="component" value="Unassembled WGS sequence"/>
</dbReference>
<gene>
    <name evidence="2" type="ORF">Scep_027746</name>
</gene>